<dbReference type="EMBL" id="GBXM01003195">
    <property type="protein sequence ID" value="JAI05383.1"/>
    <property type="molecule type" value="Transcribed_RNA"/>
</dbReference>
<evidence type="ECO:0000313" key="1">
    <source>
        <dbReference type="EMBL" id="JAI05380.1"/>
    </source>
</evidence>
<proteinExistence type="predicted"/>
<reference evidence="1" key="2">
    <citation type="journal article" date="2015" name="Fish Shellfish Immunol.">
        <title>Early steps in the European eel (Anguilla anguilla)-Vibrio vulnificus interaction in the gills: Role of the RtxA13 toxin.</title>
        <authorList>
            <person name="Callol A."/>
            <person name="Pajuelo D."/>
            <person name="Ebbesson L."/>
            <person name="Teles M."/>
            <person name="MacKenzie S."/>
            <person name="Amaro C."/>
        </authorList>
    </citation>
    <scope>NUCLEOTIDE SEQUENCE</scope>
</reference>
<organism evidence="1">
    <name type="scientific">Anguilla anguilla</name>
    <name type="common">European freshwater eel</name>
    <name type="synonym">Muraena anguilla</name>
    <dbReference type="NCBI Taxonomy" id="7936"/>
    <lineage>
        <taxon>Eukaryota</taxon>
        <taxon>Metazoa</taxon>
        <taxon>Chordata</taxon>
        <taxon>Craniata</taxon>
        <taxon>Vertebrata</taxon>
        <taxon>Euteleostomi</taxon>
        <taxon>Actinopterygii</taxon>
        <taxon>Neopterygii</taxon>
        <taxon>Teleostei</taxon>
        <taxon>Anguilliformes</taxon>
        <taxon>Anguillidae</taxon>
        <taxon>Anguilla</taxon>
    </lineage>
</organism>
<name>A0A0E9XRX8_ANGAN</name>
<dbReference type="EMBL" id="GBXM01003198">
    <property type="protein sequence ID" value="JAI05380.1"/>
    <property type="molecule type" value="Transcribed_RNA"/>
</dbReference>
<protein>
    <submittedName>
        <fullName evidence="1">Uncharacterized protein</fullName>
    </submittedName>
</protein>
<sequence>MDARPTYL</sequence>
<accession>A0A0E9XRX8</accession>
<reference evidence="1" key="1">
    <citation type="submission" date="2014-11" db="EMBL/GenBank/DDBJ databases">
        <authorList>
            <person name="Amaro Gonzalez C."/>
        </authorList>
    </citation>
    <scope>NUCLEOTIDE SEQUENCE</scope>
</reference>